<name>A0ABQ3V4Y3_9CHLR</name>
<proteinExistence type="predicted"/>
<organism evidence="1 2">
    <name type="scientific">Ktedonobacter robiniae</name>
    <dbReference type="NCBI Taxonomy" id="2778365"/>
    <lineage>
        <taxon>Bacteria</taxon>
        <taxon>Bacillati</taxon>
        <taxon>Chloroflexota</taxon>
        <taxon>Ktedonobacteria</taxon>
        <taxon>Ktedonobacterales</taxon>
        <taxon>Ktedonobacteraceae</taxon>
        <taxon>Ktedonobacter</taxon>
    </lineage>
</organism>
<dbReference type="EMBL" id="BNJG01000004">
    <property type="protein sequence ID" value="GHO60016.1"/>
    <property type="molecule type" value="Genomic_DNA"/>
</dbReference>
<comment type="caution">
    <text evidence="1">The sequence shown here is derived from an EMBL/GenBank/DDBJ whole genome shotgun (WGS) entry which is preliminary data.</text>
</comment>
<evidence type="ECO:0000313" key="1">
    <source>
        <dbReference type="EMBL" id="GHO60016.1"/>
    </source>
</evidence>
<reference evidence="1 2" key="1">
    <citation type="journal article" date="2021" name="Int. J. Syst. Evol. Microbiol.">
        <title>Reticulibacter mediterranei gen. nov., sp. nov., within the new family Reticulibacteraceae fam. nov., and Ktedonospora formicarum gen. nov., sp. nov., Ktedonobacter robiniae sp. nov., Dictyobacter formicarum sp. nov. and Dictyobacter arantiisoli sp. nov., belonging to the class Ktedonobacteria.</title>
        <authorList>
            <person name="Yabe S."/>
            <person name="Zheng Y."/>
            <person name="Wang C.M."/>
            <person name="Sakai Y."/>
            <person name="Abe K."/>
            <person name="Yokota A."/>
            <person name="Donadio S."/>
            <person name="Cavaletti L."/>
            <person name="Monciardini P."/>
        </authorList>
    </citation>
    <scope>NUCLEOTIDE SEQUENCE [LARGE SCALE GENOMIC DNA]</scope>
    <source>
        <strain evidence="1 2">SOSP1-30</strain>
    </source>
</reference>
<evidence type="ECO:0000313" key="2">
    <source>
        <dbReference type="Proteomes" id="UP000654345"/>
    </source>
</evidence>
<dbReference type="Proteomes" id="UP000654345">
    <property type="component" value="Unassembled WGS sequence"/>
</dbReference>
<accession>A0ABQ3V4Y3</accession>
<sequence>MILMKVAHLQAPTETGSANQYGSTIASFKKDSAACVMHYSARCTQCITLGKVFHHALITLVYTEDRYTFLIVFVRK</sequence>
<protein>
    <submittedName>
        <fullName evidence="1">Uncharacterized protein</fullName>
    </submittedName>
</protein>
<keyword evidence="2" id="KW-1185">Reference proteome</keyword>
<gene>
    <name evidence="1" type="ORF">KSB_84910</name>
</gene>